<reference evidence="3" key="1">
    <citation type="journal article" date="2018" name="Nat. Microbiol.">
        <title>Leveraging single-cell genomics to expand the fungal tree of life.</title>
        <authorList>
            <person name="Ahrendt S.R."/>
            <person name="Quandt C.A."/>
            <person name="Ciobanu D."/>
            <person name="Clum A."/>
            <person name="Salamov A."/>
            <person name="Andreopoulos B."/>
            <person name="Cheng J.F."/>
            <person name="Woyke T."/>
            <person name="Pelin A."/>
            <person name="Henrissat B."/>
            <person name="Reynolds N.K."/>
            <person name="Benny G.L."/>
            <person name="Smith M.E."/>
            <person name="James T.Y."/>
            <person name="Grigoriev I.V."/>
        </authorList>
    </citation>
    <scope>NUCLEOTIDE SEQUENCE [LARGE SCALE GENOMIC DNA]</scope>
</reference>
<dbReference type="AlphaFoldDB" id="A0A4P9VUV5"/>
<accession>A0A4P9VUV5</accession>
<organism evidence="2 3">
    <name type="scientific">Blyttiomyces helicus</name>
    <dbReference type="NCBI Taxonomy" id="388810"/>
    <lineage>
        <taxon>Eukaryota</taxon>
        <taxon>Fungi</taxon>
        <taxon>Fungi incertae sedis</taxon>
        <taxon>Chytridiomycota</taxon>
        <taxon>Chytridiomycota incertae sedis</taxon>
        <taxon>Chytridiomycetes</taxon>
        <taxon>Chytridiomycetes incertae sedis</taxon>
        <taxon>Blyttiomyces</taxon>
    </lineage>
</organism>
<evidence type="ECO:0000313" key="3">
    <source>
        <dbReference type="Proteomes" id="UP000269721"/>
    </source>
</evidence>
<dbReference type="Proteomes" id="UP000269721">
    <property type="component" value="Unassembled WGS sequence"/>
</dbReference>
<name>A0A4P9VUV5_9FUNG</name>
<evidence type="ECO:0000313" key="2">
    <source>
        <dbReference type="EMBL" id="RKO82892.1"/>
    </source>
</evidence>
<evidence type="ECO:0000256" key="1">
    <source>
        <dbReference type="SAM" id="MobiDB-lite"/>
    </source>
</evidence>
<sequence>MDIPPSVEPPSAGGPPWWCSWFIGRLSGIGLREMDTSEVLGPLQPRVRLSDVNSFPTTDLRHRVHRPPPAPLSDSSIAALSTLDALVAEAVRLLDDGGAERRARCETGLVTLKTEVEAIVAAGGEKAHAQSRLLKTILEQSYEIQDTIRELTAGVDREALAVRLNAVEAAKVEPAGPVEGPPPADDAMEVVEGCDAAVWICWRVVDLGGWTGEKCSQGGVGRRGRARSEGGYSGCWSQGRAKLREMGAAGWDLVSREAKSDWKTWPFPPLKVAGGAPLLSADSQHRQARASRQQESASKTGMAESGRGVEVRRPRLTFLRDVRKTSQDAAAGVEEWGQGMEV</sequence>
<keyword evidence="3" id="KW-1185">Reference proteome</keyword>
<dbReference type="EMBL" id="ML001947">
    <property type="protein sequence ID" value="RKO82892.1"/>
    <property type="molecule type" value="Genomic_DNA"/>
</dbReference>
<feature type="region of interest" description="Disordered" evidence="1">
    <location>
        <begin position="282"/>
        <end position="310"/>
    </location>
</feature>
<proteinExistence type="predicted"/>
<protein>
    <submittedName>
        <fullName evidence="2">Uncharacterized protein</fullName>
    </submittedName>
</protein>
<gene>
    <name evidence="2" type="ORF">BDK51DRAFT_50518</name>
</gene>